<dbReference type="EMBL" id="JBEDUW010000003">
    <property type="protein sequence ID" value="KAK9938973.1"/>
    <property type="molecule type" value="Genomic_DNA"/>
</dbReference>
<dbReference type="SUPFAM" id="SSF50249">
    <property type="entry name" value="Nucleic acid-binding proteins"/>
    <property type="match status" value="1"/>
</dbReference>
<dbReference type="AlphaFoldDB" id="A0AAW1XR90"/>
<dbReference type="Gene3D" id="2.40.50.140">
    <property type="entry name" value="Nucleic acid-binding proteins"/>
    <property type="match status" value="1"/>
</dbReference>
<comment type="caution">
    <text evidence="2">The sequence shown here is derived from an EMBL/GenBank/DDBJ whole genome shotgun (WGS) entry which is preliminary data.</text>
</comment>
<accession>A0AAW1XR90</accession>
<feature type="region of interest" description="Disordered" evidence="1">
    <location>
        <begin position="89"/>
        <end position="114"/>
    </location>
</feature>
<evidence type="ECO:0008006" key="4">
    <source>
        <dbReference type="Google" id="ProtNLM"/>
    </source>
</evidence>
<evidence type="ECO:0000313" key="3">
    <source>
        <dbReference type="Proteomes" id="UP001457282"/>
    </source>
</evidence>
<organism evidence="2 3">
    <name type="scientific">Rubus argutus</name>
    <name type="common">Southern blackberry</name>
    <dbReference type="NCBI Taxonomy" id="59490"/>
    <lineage>
        <taxon>Eukaryota</taxon>
        <taxon>Viridiplantae</taxon>
        <taxon>Streptophyta</taxon>
        <taxon>Embryophyta</taxon>
        <taxon>Tracheophyta</taxon>
        <taxon>Spermatophyta</taxon>
        <taxon>Magnoliopsida</taxon>
        <taxon>eudicotyledons</taxon>
        <taxon>Gunneridae</taxon>
        <taxon>Pentapetalae</taxon>
        <taxon>rosids</taxon>
        <taxon>fabids</taxon>
        <taxon>Rosales</taxon>
        <taxon>Rosaceae</taxon>
        <taxon>Rosoideae</taxon>
        <taxon>Rosoideae incertae sedis</taxon>
        <taxon>Rubus</taxon>
    </lineage>
</organism>
<protein>
    <recommendedName>
        <fullName evidence="4">CSD domain-containing protein</fullName>
    </recommendedName>
</protein>
<evidence type="ECO:0000313" key="2">
    <source>
        <dbReference type="EMBL" id="KAK9938973.1"/>
    </source>
</evidence>
<name>A0AAW1XR90_RUBAR</name>
<evidence type="ECO:0000256" key="1">
    <source>
        <dbReference type="SAM" id="MobiDB-lite"/>
    </source>
</evidence>
<sequence>MAEERWTGTEKWFNDTKGFCFITPNDKIDDLFVTNPRSDPTVFTLWRRVRSLSTKTPSAKAKKASRKVVNPLVVVVTCDQVMVVLGSGRQRRDSPYPKAKSKKLPPSFAKKLYD</sequence>
<dbReference type="InterPro" id="IPR012340">
    <property type="entry name" value="NA-bd_OB-fold"/>
</dbReference>
<dbReference type="Proteomes" id="UP001457282">
    <property type="component" value="Unassembled WGS sequence"/>
</dbReference>
<keyword evidence="3" id="KW-1185">Reference proteome</keyword>
<reference evidence="2 3" key="1">
    <citation type="journal article" date="2023" name="G3 (Bethesda)">
        <title>A chromosome-length genome assembly and annotation of blackberry (Rubus argutus, cv. 'Hillquist').</title>
        <authorList>
            <person name="Bruna T."/>
            <person name="Aryal R."/>
            <person name="Dudchenko O."/>
            <person name="Sargent D.J."/>
            <person name="Mead D."/>
            <person name="Buti M."/>
            <person name="Cavallini A."/>
            <person name="Hytonen T."/>
            <person name="Andres J."/>
            <person name="Pham M."/>
            <person name="Weisz D."/>
            <person name="Mascagni F."/>
            <person name="Usai G."/>
            <person name="Natali L."/>
            <person name="Bassil N."/>
            <person name="Fernandez G.E."/>
            <person name="Lomsadze A."/>
            <person name="Armour M."/>
            <person name="Olukolu B."/>
            <person name="Poorten T."/>
            <person name="Britton C."/>
            <person name="Davik J."/>
            <person name="Ashrafi H."/>
            <person name="Aiden E.L."/>
            <person name="Borodovsky M."/>
            <person name="Worthington M."/>
        </authorList>
    </citation>
    <scope>NUCLEOTIDE SEQUENCE [LARGE SCALE GENOMIC DNA]</scope>
    <source>
        <strain evidence="2">PI 553951</strain>
    </source>
</reference>
<gene>
    <name evidence="2" type="ORF">M0R45_015683</name>
</gene>
<proteinExistence type="predicted"/>